<proteinExistence type="predicted"/>
<accession>A0ACC1R5I6</accession>
<organism evidence="1 2">
    <name type="scientific">Lecanicillium saksenae</name>
    <dbReference type="NCBI Taxonomy" id="468837"/>
    <lineage>
        <taxon>Eukaryota</taxon>
        <taxon>Fungi</taxon>
        <taxon>Dikarya</taxon>
        <taxon>Ascomycota</taxon>
        <taxon>Pezizomycotina</taxon>
        <taxon>Sordariomycetes</taxon>
        <taxon>Hypocreomycetidae</taxon>
        <taxon>Hypocreales</taxon>
        <taxon>Cordycipitaceae</taxon>
        <taxon>Lecanicillium</taxon>
    </lineage>
</organism>
<keyword evidence="2" id="KW-1185">Reference proteome</keyword>
<dbReference type="EMBL" id="JANAKD010000099">
    <property type="protein sequence ID" value="KAJ3497627.1"/>
    <property type="molecule type" value="Genomic_DNA"/>
</dbReference>
<gene>
    <name evidence="1" type="ORF">NLG97_g1750</name>
</gene>
<dbReference type="Proteomes" id="UP001148737">
    <property type="component" value="Unassembled WGS sequence"/>
</dbReference>
<evidence type="ECO:0000313" key="1">
    <source>
        <dbReference type="EMBL" id="KAJ3497627.1"/>
    </source>
</evidence>
<name>A0ACC1R5I6_9HYPO</name>
<evidence type="ECO:0000313" key="2">
    <source>
        <dbReference type="Proteomes" id="UP001148737"/>
    </source>
</evidence>
<comment type="caution">
    <text evidence="1">The sequence shown here is derived from an EMBL/GenBank/DDBJ whole genome shotgun (WGS) entry which is preliminary data.</text>
</comment>
<reference evidence="1" key="1">
    <citation type="submission" date="2022-07" db="EMBL/GenBank/DDBJ databases">
        <title>Genome Sequence of Lecanicillium saksenae.</title>
        <authorList>
            <person name="Buettner E."/>
        </authorList>
    </citation>
    <scope>NUCLEOTIDE SEQUENCE</scope>
    <source>
        <strain evidence="1">VT-O1</strain>
    </source>
</reference>
<protein>
    <submittedName>
        <fullName evidence="1">Uncharacterized protein</fullName>
    </submittedName>
</protein>
<sequence length="669" mass="75322">MAAVCACILCGVDIDDINYTFSQNWTSIYRVVYRDGDNILVSGIAQRDGSPVWRVPRNPMMRWDEVSNEDDLLELPVMRSSARDGRHGFVLHEACWRLLQTAPGAAYLSLDRMWKVCRSSPLPVWFNGVCWGHDYEGRLTLETDAFYPWLERFTVSNDHLGDIGAFENPYSGWKITDTPALFETTVRLATKQVRAPTQKDCFSRLPQELREMILVLLPTNDALTLRLVSPAFQYLFSSVLFWQSRFSPAGERGYVFEARDEKIFNNVEALINLYHASRRSAGNSGLLNRKRVWKLAQRLLILAQPPSASCLPCPRAGEEDWQGWASLRSRVQRAEYLHEIRIRDIPHYPTTTVEMKIPPGPIKIGVAMVDTGIWDYITGIRLVDPDGKVHSAGYIFENNEKLFSVDVLCGFRVAMGPYGVRALQALDSRAQACKWAGRVEGVPVSERLVAKSQLSRLRISFDQAYKITALAVIPETQATEDEPVGSTDALRQTAVWYPEPPPENLVLNEESFTGIHPLSTGYKPLSWIQFGGEKGNQLPLLRGLLSNFDEVLYGFRFTYDSVEEETYNPDPVRLGQLRNSLVPDASLFTIDGAGGERICSLTVGIRKDEEDESPAFLRHGIPEYYCITTNRGRITTLGQLGNDLEMRDMAVAPGTTITGLYGHFAIRYG</sequence>